<proteinExistence type="predicted"/>
<sequence>MLDAYVELKMQEVTRLRQTPHPVEYDLYYSL</sequence>
<gene>
    <name evidence="1" type="ordered locus">TKWG_11335</name>
</gene>
<reference evidence="2" key="2">
    <citation type="journal article" date="2013" name="PLoS ONE">
        <title>Genome implosion elicits host-confinement in Alcaligenaceae: evidence from the comparative genomics of Tetrathiobacter kashmirensis, a pathogen in the making.</title>
        <authorList>
            <person name="Ghosh W."/>
            <person name="Alam M."/>
            <person name="Roy C."/>
            <person name="Pyne P."/>
            <person name="George A."/>
            <person name="Chakraborty R."/>
            <person name="Majumder S."/>
            <person name="Agarwal A."/>
            <person name="Chakraborty S."/>
            <person name="Majumdar S."/>
            <person name="Gupta S.K."/>
        </authorList>
    </citation>
    <scope>NUCLEOTIDE SEQUENCE [LARGE SCALE GENOMIC DNA]</scope>
    <source>
        <strain evidence="2">WT001</strain>
    </source>
</reference>
<dbReference type="EMBL" id="CP003555">
    <property type="protein sequence ID" value="AFK62479.1"/>
    <property type="molecule type" value="Genomic_DNA"/>
</dbReference>
<dbReference type="Proteomes" id="UP000005267">
    <property type="component" value="Chromosome"/>
</dbReference>
<dbReference type="AlphaFoldDB" id="I3UBU1"/>
<name>I3UBU1_ADVKW</name>
<evidence type="ECO:0000313" key="1">
    <source>
        <dbReference type="EMBL" id="AFK62479.1"/>
    </source>
</evidence>
<dbReference type="HOGENOM" id="CLU_3394716_0_0_4"/>
<dbReference type="KEGG" id="aka:TKWG_11335"/>
<evidence type="ECO:0000313" key="2">
    <source>
        <dbReference type="Proteomes" id="UP000005267"/>
    </source>
</evidence>
<accession>I3UBU1</accession>
<protein>
    <submittedName>
        <fullName evidence="1">Type I glutamine synthetase</fullName>
    </submittedName>
</protein>
<organism evidence="1 2">
    <name type="scientific">Advenella kashmirensis (strain DSM 17095 / LMG 22695 / WT001)</name>
    <name type="common">Tetrathiobacter kashmirensis</name>
    <dbReference type="NCBI Taxonomy" id="1036672"/>
    <lineage>
        <taxon>Bacteria</taxon>
        <taxon>Pseudomonadati</taxon>
        <taxon>Pseudomonadota</taxon>
        <taxon>Betaproteobacteria</taxon>
        <taxon>Burkholderiales</taxon>
        <taxon>Alcaligenaceae</taxon>
    </lineage>
</organism>
<keyword evidence="2" id="KW-1185">Reference proteome</keyword>
<reference evidence="1 2" key="1">
    <citation type="journal article" date="2011" name="J. Bacteriol.">
        <title>Whole-genome shotgun sequencing of the sulfur-oxidizing chemoautotroph Tetrathiobacter kashmirensis.</title>
        <authorList>
            <person name="Ghosh W."/>
            <person name="George A."/>
            <person name="Agarwal A."/>
            <person name="Raj P."/>
            <person name="Alam M."/>
            <person name="Pyne P."/>
            <person name="Das Gupta S.K."/>
        </authorList>
    </citation>
    <scope>NUCLEOTIDE SEQUENCE [LARGE SCALE GENOMIC DNA]</scope>
    <source>
        <strain evidence="1 2">WT001</strain>
    </source>
</reference>
<dbReference type="STRING" id="1036672.TKWG_11335"/>